<dbReference type="NCBIfam" id="TIGR01961">
    <property type="entry name" value="NuoC_fam"/>
    <property type="match status" value="1"/>
</dbReference>
<accession>A0A6C0X6S2</accession>
<geneLocation type="mitochondrion" evidence="4"/>
<reference evidence="4" key="1">
    <citation type="submission" date="2018-12" db="EMBL/GenBank/DDBJ databases">
        <authorList>
            <person name="hu s."/>
            <person name="Xu Y."/>
            <person name="Xu B."/>
            <person name="Li F."/>
        </authorList>
    </citation>
    <scope>NUCLEOTIDE SEQUENCE</scope>
</reference>
<evidence type="ECO:0000313" key="4">
    <source>
        <dbReference type="EMBL" id="QIC54989.1"/>
    </source>
</evidence>
<proteinExistence type="inferred from homology"/>
<reference evidence="4" key="2">
    <citation type="journal article" date="2019" name="Mitochondrial DNA Part B Resour">
        <title>The complete mitochondrial genome of a marine microalgae Cryptophyceae sp. CCMP2293.</title>
        <authorList>
            <person name="Hu S."/>
            <person name="Xu Y."/>
            <person name="Xu B."/>
            <person name="Li F."/>
        </authorList>
    </citation>
    <scope>NUCLEOTIDE SEQUENCE</scope>
</reference>
<sequence length="187" mass="21989">MCSLFISSSKILLSNYIKSAVCFNDEITLSISPINLKKVISFFKNDEDYLYKVLVDIFVVDYFESDNRFEIVYGLLSVKYNVRIKIKSRIDEFTSVASIVSLYPNGNWLEREIWDMHGILIDEHPDLRRILTDYGFEGYPLRKDFPLSGYTESRYDESQKRVISESLELSQELRVFNFNSPWENSKN</sequence>
<dbReference type="EMBL" id="MK292549">
    <property type="protein sequence ID" value="QIC54989.1"/>
    <property type="molecule type" value="Genomic_DNA"/>
</dbReference>
<organism evidence="4">
    <name type="scientific">Baffinella frigidus</name>
    <dbReference type="NCBI Taxonomy" id="2571260"/>
    <lineage>
        <taxon>Eukaryota</taxon>
        <taxon>Cryptophyceae</taxon>
        <taxon>Cryptomonadales</taxon>
        <taxon>Baffinellaceae</taxon>
        <taxon>Baffinella</taxon>
    </lineage>
</organism>
<name>A0A6C0X6S2_9CRYP</name>
<dbReference type="Gene3D" id="3.30.460.80">
    <property type="entry name" value="NADH:ubiquinone oxidoreductase, 30kDa subunit"/>
    <property type="match status" value="1"/>
</dbReference>
<gene>
    <name evidence="4" type="primary">nad9</name>
</gene>
<dbReference type="PANTHER" id="PTHR10884">
    <property type="entry name" value="NADH DEHYDROGENASE UBIQUINONE IRON-SULFUR PROTEIN 3"/>
    <property type="match status" value="1"/>
</dbReference>
<dbReference type="Pfam" id="PF00329">
    <property type="entry name" value="Complex1_30kDa"/>
    <property type="match status" value="1"/>
</dbReference>
<dbReference type="GO" id="GO:0008137">
    <property type="term" value="F:NADH dehydrogenase (ubiquinone) activity"/>
    <property type="evidence" value="ECO:0007669"/>
    <property type="project" value="InterPro"/>
</dbReference>
<dbReference type="InterPro" id="IPR037232">
    <property type="entry name" value="NADH_quin_OxRdtase_su_C/D-like"/>
</dbReference>
<comment type="similarity">
    <text evidence="1">Belongs to the complex I 30 kDa subunit family.</text>
</comment>
<dbReference type="HAMAP" id="MF_01357">
    <property type="entry name" value="NDH1_NuoC"/>
    <property type="match status" value="1"/>
</dbReference>
<keyword evidence="2" id="KW-0813">Transport</keyword>
<protein>
    <submittedName>
        <fullName evidence="4">NADH dehydrogenase subunit 9</fullName>
    </submittedName>
</protein>
<dbReference type="PANTHER" id="PTHR10884:SF14">
    <property type="entry name" value="NADH DEHYDROGENASE [UBIQUINONE] IRON-SULFUR PROTEIN 3, MITOCHONDRIAL"/>
    <property type="match status" value="1"/>
</dbReference>
<dbReference type="SUPFAM" id="SSF143243">
    <property type="entry name" value="Nqo5-like"/>
    <property type="match status" value="1"/>
</dbReference>
<evidence type="ECO:0000256" key="1">
    <source>
        <dbReference type="ARBA" id="ARBA00007569"/>
    </source>
</evidence>
<evidence type="ECO:0000256" key="2">
    <source>
        <dbReference type="ARBA" id="ARBA00022448"/>
    </source>
</evidence>
<dbReference type="InterPro" id="IPR010218">
    <property type="entry name" value="NADH_DH_suC"/>
</dbReference>
<dbReference type="InterPro" id="IPR001268">
    <property type="entry name" value="NADH_UbQ_OxRdtase_30kDa_su"/>
</dbReference>
<dbReference type="GO" id="GO:0016651">
    <property type="term" value="F:oxidoreductase activity, acting on NAD(P)H"/>
    <property type="evidence" value="ECO:0007669"/>
    <property type="project" value="InterPro"/>
</dbReference>
<keyword evidence="4" id="KW-0496">Mitochondrion</keyword>
<feature type="domain" description="NADH:ubiquinone oxidoreductase 30kDa subunit" evidence="3">
    <location>
        <begin position="30"/>
        <end position="150"/>
    </location>
</feature>
<dbReference type="AlphaFoldDB" id="A0A6C0X6S2"/>
<evidence type="ECO:0000259" key="3">
    <source>
        <dbReference type="Pfam" id="PF00329"/>
    </source>
</evidence>